<name>A0AAE2SEI1_9BACT</name>
<reference evidence="2" key="1">
    <citation type="submission" date="2021-01" db="EMBL/GenBank/DDBJ databases">
        <title>Modified the classification status of verrucomicrobia.</title>
        <authorList>
            <person name="Feng X."/>
        </authorList>
    </citation>
    <scope>NUCLEOTIDE SEQUENCE</scope>
    <source>
        <strain evidence="2">5K15</strain>
    </source>
</reference>
<accession>A0AAE2SEI1</accession>
<dbReference type="RefSeq" id="WP_309490124.1">
    <property type="nucleotide sequence ID" value="NZ_JAENIG010000007.1"/>
</dbReference>
<dbReference type="EMBL" id="JAENIG010000007">
    <property type="protein sequence ID" value="MBK1855512.1"/>
    <property type="molecule type" value="Genomic_DNA"/>
</dbReference>
<evidence type="ECO:0000313" key="2">
    <source>
        <dbReference type="EMBL" id="MBK1855512.1"/>
    </source>
</evidence>
<dbReference type="Proteomes" id="UP000634206">
    <property type="component" value="Unassembled WGS sequence"/>
</dbReference>
<evidence type="ECO:0000313" key="3">
    <source>
        <dbReference type="Proteomes" id="UP000634206"/>
    </source>
</evidence>
<feature type="domain" description="Tll0287-like" evidence="1">
    <location>
        <begin position="43"/>
        <end position="194"/>
    </location>
</feature>
<comment type="caution">
    <text evidence="2">The sequence shown here is derived from an EMBL/GenBank/DDBJ whole genome shotgun (WGS) entry which is preliminary data.</text>
</comment>
<dbReference type="Pfam" id="PF11845">
    <property type="entry name" value="Tll0287-like"/>
    <property type="match status" value="1"/>
</dbReference>
<sequence length="199" mass="21963">MNHYLLLAAPLMLLMYSSCDRPSTADTTVNTTDHAAAAEIGEQASAKLMKTLGTQLKSALQQGGPENALHVCQQIAQPLTAEVSRDDVNFKVTRTALKVRNPLNAPDVTSREIMEKWQRLMSGGEDLPEHEIIESGDQLVFYKPIMTQEICLKCHGDSNSFSAELRSNLNRLYPKDEAIGFKKGDLRGAFRVEISTDGL</sequence>
<proteinExistence type="predicted"/>
<keyword evidence="3" id="KW-1185">Reference proteome</keyword>
<protein>
    <submittedName>
        <fullName evidence="2">DUF3365 domain-containing protein</fullName>
    </submittedName>
</protein>
<organism evidence="2 3">
    <name type="scientific">Oceaniferula flava</name>
    <dbReference type="NCBI Taxonomy" id="2800421"/>
    <lineage>
        <taxon>Bacteria</taxon>
        <taxon>Pseudomonadati</taxon>
        <taxon>Verrucomicrobiota</taxon>
        <taxon>Verrucomicrobiia</taxon>
        <taxon>Verrucomicrobiales</taxon>
        <taxon>Verrucomicrobiaceae</taxon>
        <taxon>Oceaniferula</taxon>
    </lineage>
</organism>
<dbReference type="InterPro" id="IPR021796">
    <property type="entry name" value="Tll0287-like_dom"/>
</dbReference>
<evidence type="ECO:0000259" key="1">
    <source>
        <dbReference type="Pfam" id="PF11845"/>
    </source>
</evidence>
<dbReference type="AlphaFoldDB" id="A0AAE2SEI1"/>
<gene>
    <name evidence="2" type="ORF">JIN83_11120</name>
</gene>